<comment type="caution">
    <text evidence="2">The sequence shown here is derived from an EMBL/GenBank/DDBJ whole genome shotgun (WGS) entry which is preliminary data.</text>
</comment>
<feature type="compositionally biased region" description="Polar residues" evidence="1">
    <location>
        <begin position="87"/>
        <end position="97"/>
    </location>
</feature>
<keyword evidence="3" id="KW-1185">Reference proteome</keyword>
<organism evidence="2 3">
    <name type="scientific">Gigaspora rosea</name>
    <dbReference type="NCBI Taxonomy" id="44941"/>
    <lineage>
        <taxon>Eukaryota</taxon>
        <taxon>Fungi</taxon>
        <taxon>Fungi incertae sedis</taxon>
        <taxon>Mucoromycota</taxon>
        <taxon>Glomeromycotina</taxon>
        <taxon>Glomeromycetes</taxon>
        <taxon>Diversisporales</taxon>
        <taxon>Gigasporaceae</taxon>
        <taxon>Gigaspora</taxon>
    </lineage>
</organism>
<feature type="region of interest" description="Disordered" evidence="1">
    <location>
        <begin position="79"/>
        <end position="98"/>
    </location>
</feature>
<dbReference type="AlphaFoldDB" id="A0A397U5D2"/>
<evidence type="ECO:0000313" key="3">
    <source>
        <dbReference type="Proteomes" id="UP000266673"/>
    </source>
</evidence>
<reference evidence="2 3" key="1">
    <citation type="submission" date="2018-06" db="EMBL/GenBank/DDBJ databases">
        <title>Comparative genomics reveals the genomic features of Rhizophagus irregularis, R. cerebriforme, R. diaphanum and Gigaspora rosea, and their symbiotic lifestyle signature.</title>
        <authorList>
            <person name="Morin E."/>
            <person name="San Clemente H."/>
            <person name="Chen E.C.H."/>
            <person name="De La Providencia I."/>
            <person name="Hainaut M."/>
            <person name="Kuo A."/>
            <person name="Kohler A."/>
            <person name="Murat C."/>
            <person name="Tang N."/>
            <person name="Roy S."/>
            <person name="Loubradou J."/>
            <person name="Henrissat B."/>
            <person name="Grigoriev I.V."/>
            <person name="Corradi N."/>
            <person name="Roux C."/>
            <person name="Martin F.M."/>
        </authorList>
    </citation>
    <scope>NUCLEOTIDE SEQUENCE [LARGE SCALE GENOMIC DNA]</scope>
    <source>
        <strain evidence="2 3">DAOM 194757</strain>
    </source>
</reference>
<dbReference type="EMBL" id="QKWP01002202">
    <property type="protein sequence ID" value="RIB04328.1"/>
    <property type="molecule type" value="Genomic_DNA"/>
</dbReference>
<protein>
    <submittedName>
        <fullName evidence="2">Uncharacterized protein</fullName>
    </submittedName>
</protein>
<accession>A0A397U5D2</accession>
<dbReference type="Proteomes" id="UP000266673">
    <property type="component" value="Unassembled WGS sequence"/>
</dbReference>
<evidence type="ECO:0000256" key="1">
    <source>
        <dbReference type="SAM" id="MobiDB-lite"/>
    </source>
</evidence>
<evidence type="ECO:0000313" key="2">
    <source>
        <dbReference type="EMBL" id="RIB04328.1"/>
    </source>
</evidence>
<name>A0A397U5D2_9GLOM</name>
<feature type="region of interest" description="Disordered" evidence="1">
    <location>
        <begin position="113"/>
        <end position="135"/>
    </location>
</feature>
<proteinExistence type="predicted"/>
<gene>
    <name evidence="2" type="ORF">C2G38_2222646</name>
</gene>
<sequence length="135" mass="15568">MSYNAKFEITLISKCWYTDPMQSFDCSVIMGINIKNQDVEMNQPRITQKQEFIENYTGINANEQMIFDVTHIENPKKLKHKKCSKIPKSTNQGTLQDVRQDLNTKQNLNLKAKKLKQTAKTDSEDGNFEENSSST</sequence>